<feature type="signal peptide" evidence="1">
    <location>
        <begin position="1"/>
        <end position="22"/>
    </location>
</feature>
<evidence type="ECO:0000256" key="1">
    <source>
        <dbReference type="SAM" id="SignalP"/>
    </source>
</evidence>
<dbReference type="InterPro" id="IPR051675">
    <property type="entry name" value="Endo/Exo/Phosphatase_dom_1"/>
</dbReference>
<dbReference type="InterPro" id="IPR010994">
    <property type="entry name" value="RuvA_2-like"/>
</dbReference>
<dbReference type="Proteomes" id="UP000017881">
    <property type="component" value="Chromosome"/>
</dbReference>
<dbReference type="GO" id="GO:0015628">
    <property type="term" value="P:protein secretion by the type II secretion system"/>
    <property type="evidence" value="ECO:0007669"/>
    <property type="project" value="TreeGrafter"/>
</dbReference>
<dbReference type="eggNOG" id="COG1555">
    <property type="taxonomic scope" value="Bacteria"/>
</dbReference>
<dbReference type="AlphaFoldDB" id="R4VEV1"/>
<evidence type="ECO:0000313" key="2">
    <source>
        <dbReference type="EMBL" id="AGM40776.1"/>
    </source>
</evidence>
<feature type="chain" id="PRO_5004371776" evidence="1">
    <location>
        <begin position="23"/>
        <end position="88"/>
    </location>
</feature>
<reference evidence="2 3" key="1">
    <citation type="journal article" date="2013" name="Genome Announc.">
        <title>Draft Genome of Spiribacter salinus M19-40, an Abundant Gammaproteobacterium in Aquatic Hypersaline Environments.</title>
        <authorList>
            <person name="Leon M.J."/>
            <person name="Ghai R."/>
            <person name="Fernandez A.B."/>
            <person name="Sanchez-Porro C."/>
            <person name="Rodriguez-Valera F."/>
            <person name="Ventosa A."/>
        </authorList>
    </citation>
    <scope>NUCLEOTIDE SEQUENCE [LARGE SCALE GENOMIC DNA]</scope>
    <source>
        <strain evidence="2">M19-40</strain>
    </source>
</reference>
<proteinExistence type="predicted"/>
<dbReference type="InterPro" id="IPR004509">
    <property type="entry name" value="Competence_ComEA_HhH"/>
</dbReference>
<dbReference type="KEGG" id="ssal:SPISAL_03410"/>
<dbReference type="Pfam" id="PF12836">
    <property type="entry name" value="HHH_3"/>
    <property type="match status" value="1"/>
</dbReference>
<dbReference type="OrthoDB" id="7510573at2"/>
<gene>
    <name evidence="2" type="ORF">SPISAL_03410</name>
</gene>
<dbReference type="HOGENOM" id="CLU_052011_4_2_6"/>
<organism evidence="2 3">
    <name type="scientific">Spiribacter salinus M19-40</name>
    <dbReference type="NCBI Taxonomy" id="1260251"/>
    <lineage>
        <taxon>Bacteria</taxon>
        <taxon>Pseudomonadati</taxon>
        <taxon>Pseudomonadota</taxon>
        <taxon>Gammaproteobacteria</taxon>
        <taxon>Chromatiales</taxon>
        <taxon>Ectothiorhodospiraceae</taxon>
        <taxon>Spiribacter</taxon>
    </lineage>
</organism>
<accession>R4VEV1</accession>
<dbReference type="SUPFAM" id="SSF47781">
    <property type="entry name" value="RuvA domain 2-like"/>
    <property type="match status" value="1"/>
</dbReference>
<dbReference type="Gene3D" id="1.10.150.320">
    <property type="entry name" value="Photosystem II 12 kDa extrinsic protein"/>
    <property type="match status" value="1"/>
</dbReference>
<name>R4VEV1_9GAMM</name>
<dbReference type="PANTHER" id="PTHR21180">
    <property type="entry name" value="ENDONUCLEASE/EXONUCLEASE/PHOSPHATASE FAMILY DOMAIN-CONTAINING PROTEIN 1"/>
    <property type="match status" value="1"/>
</dbReference>
<evidence type="ECO:0000313" key="3">
    <source>
        <dbReference type="Proteomes" id="UP000017881"/>
    </source>
</evidence>
<dbReference type="EMBL" id="CP005963">
    <property type="protein sequence ID" value="AGM40776.1"/>
    <property type="molecule type" value="Genomic_DNA"/>
</dbReference>
<sequence>MIFRSITAAALPLLLVTSLAVASSASVNINEADAEGLQALVGVGPATAAAIIQDRADNGPYESAEALTRVNGIGVVTLDAIREQITLE</sequence>
<dbReference type="NCBIfam" id="TIGR00426">
    <property type="entry name" value="competence protein ComEA helix-hairpin-helix repeat region"/>
    <property type="match status" value="1"/>
</dbReference>
<dbReference type="PANTHER" id="PTHR21180:SF32">
    <property type="entry name" value="ENDONUCLEASE_EXONUCLEASE_PHOSPHATASE FAMILY DOMAIN-CONTAINING PROTEIN 1"/>
    <property type="match status" value="1"/>
</dbReference>
<dbReference type="RefSeq" id="WP_016353083.1">
    <property type="nucleotide sequence ID" value="NC_021291.1"/>
</dbReference>
<keyword evidence="1" id="KW-0732">Signal</keyword>
<keyword evidence="3" id="KW-1185">Reference proteome</keyword>
<protein>
    <submittedName>
        <fullName evidence="2">Competence protein ComEA helix-hairpin-helix repeat protein</fullName>
    </submittedName>
</protein>
<dbReference type="GO" id="GO:0015627">
    <property type="term" value="C:type II protein secretion system complex"/>
    <property type="evidence" value="ECO:0007669"/>
    <property type="project" value="TreeGrafter"/>
</dbReference>